<dbReference type="AlphaFoldDB" id="A0A8J4Y3N8"/>
<reference evidence="2" key="1">
    <citation type="submission" date="2020-07" db="EMBL/GenBank/DDBJ databases">
        <title>The High-quality genome of the commercially important snow crab, Chionoecetes opilio.</title>
        <authorList>
            <person name="Jeong J.-H."/>
            <person name="Ryu S."/>
        </authorList>
    </citation>
    <scope>NUCLEOTIDE SEQUENCE</scope>
    <source>
        <strain evidence="2">MADBK_172401_WGS</strain>
        <tissue evidence="2">Digestive gland</tissue>
    </source>
</reference>
<proteinExistence type="predicted"/>
<feature type="region of interest" description="Disordered" evidence="1">
    <location>
        <begin position="31"/>
        <end position="103"/>
    </location>
</feature>
<organism evidence="2 3">
    <name type="scientific">Chionoecetes opilio</name>
    <name type="common">Atlantic snow crab</name>
    <name type="synonym">Cancer opilio</name>
    <dbReference type="NCBI Taxonomy" id="41210"/>
    <lineage>
        <taxon>Eukaryota</taxon>
        <taxon>Metazoa</taxon>
        <taxon>Ecdysozoa</taxon>
        <taxon>Arthropoda</taxon>
        <taxon>Crustacea</taxon>
        <taxon>Multicrustacea</taxon>
        <taxon>Malacostraca</taxon>
        <taxon>Eumalacostraca</taxon>
        <taxon>Eucarida</taxon>
        <taxon>Decapoda</taxon>
        <taxon>Pleocyemata</taxon>
        <taxon>Brachyura</taxon>
        <taxon>Eubrachyura</taxon>
        <taxon>Majoidea</taxon>
        <taxon>Majidae</taxon>
        <taxon>Chionoecetes</taxon>
    </lineage>
</organism>
<dbReference type="EMBL" id="JACEEZ010013560">
    <property type="protein sequence ID" value="KAG0720027.1"/>
    <property type="molecule type" value="Genomic_DNA"/>
</dbReference>
<accession>A0A8J4Y3N8</accession>
<dbReference type="OrthoDB" id="8195485at2759"/>
<comment type="caution">
    <text evidence="2">The sequence shown here is derived from an EMBL/GenBank/DDBJ whole genome shotgun (WGS) entry which is preliminary data.</text>
</comment>
<evidence type="ECO:0000256" key="1">
    <source>
        <dbReference type="SAM" id="MobiDB-lite"/>
    </source>
</evidence>
<feature type="compositionally biased region" description="Acidic residues" evidence="1">
    <location>
        <begin position="68"/>
        <end position="103"/>
    </location>
</feature>
<evidence type="ECO:0000313" key="2">
    <source>
        <dbReference type="EMBL" id="KAG0720027.1"/>
    </source>
</evidence>
<sequence>MVSGHIMAIALAAPTPEKSISAFKYEGIDPRSPMASETLSLDDVSLQEGIGSIPSLCPSSHSPSPSGGEEEIEEEGEEEEEVLVEEEDEEEKEENNEEEEEVRAEDADVLIMLVHHSSSTNHPLFLTTLKGSYDVRRIREALSERQKRCLLFCHAFTGCDTVSAIGDHGKTTLFDRFCAGDIDEHMDIFLDVRATKDEVIGGGIAIFQHIYHPPGTTLGPIRYNMFSRKAAAGLIKPETLPPTEGRGWHSLRAFLQTRNWMLLQSMSLDPSDYGWTVGVHGYEPVPTLDPMAPEELLQFTSCNCNGDCSNRRCSCKKNGVKCISACGSCNGITCKNCIHDGVEPGKDSDLDS</sequence>
<dbReference type="Proteomes" id="UP000770661">
    <property type="component" value="Unassembled WGS sequence"/>
</dbReference>
<keyword evidence="3" id="KW-1185">Reference proteome</keyword>
<gene>
    <name evidence="2" type="ORF">GWK47_007031</name>
</gene>
<evidence type="ECO:0000313" key="3">
    <source>
        <dbReference type="Proteomes" id="UP000770661"/>
    </source>
</evidence>
<protein>
    <recommendedName>
        <fullName evidence="4">Tesmin/TSO1-like CXC domain-containing protein</fullName>
    </recommendedName>
</protein>
<feature type="compositionally biased region" description="Low complexity" evidence="1">
    <location>
        <begin position="52"/>
        <end position="66"/>
    </location>
</feature>
<name>A0A8J4Y3N8_CHIOP</name>
<evidence type="ECO:0008006" key="4">
    <source>
        <dbReference type="Google" id="ProtNLM"/>
    </source>
</evidence>